<dbReference type="AlphaFoldDB" id="A0A0A0J6S4"/>
<dbReference type="STRING" id="1385520.N802_16765"/>
<comment type="caution">
    <text evidence="2">The sequence shown here is derived from an EMBL/GenBank/DDBJ whole genome shotgun (WGS) entry which is preliminary data.</text>
</comment>
<gene>
    <name evidence="2" type="ORF">N802_16765</name>
</gene>
<proteinExistence type="predicted"/>
<evidence type="ECO:0000313" key="3">
    <source>
        <dbReference type="Proteomes" id="UP000030002"/>
    </source>
</evidence>
<evidence type="ECO:0000313" key="2">
    <source>
        <dbReference type="EMBL" id="KGN32474.1"/>
    </source>
</evidence>
<keyword evidence="3" id="KW-1185">Reference proteome</keyword>
<dbReference type="InterPro" id="IPR036390">
    <property type="entry name" value="WH_DNA-bd_sf"/>
</dbReference>
<feature type="domain" description="Transcription regulator PadR N-terminal" evidence="1">
    <location>
        <begin position="36"/>
        <end position="85"/>
    </location>
</feature>
<dbReference type="Proteomes" id="UP000030002">
    <property type="component" value="Unassembled WGS sequence"/>
</dbReference>
<dbReference type="Pfam" id="PF03551">
    <property type="entry name" value="PadR"/>
    <property type="match status" value="1"/>
</dbReference>
<organism evidence="2 3">
    <name type="scientific">Knoellia sinensis KCTC 19936</name>
    <dbReference type="NCBI Taxonomy" id="1385520"/>
    <lineage>
        <taxon>Bacteria</taxon>
        <taxon>Bacillati</taxon>
        <taxon>Actinomycetota</taxon>
        <taxon>Actinomycetes</taxon>
        <taxon>Micrococcales</taxon>
        <taxon>Intrasporangiaceae</taxon>
        <taxon>Knoellia</taxon>
    </lineage>
</organism>
<dbReference type="Gene3D" id="1.10.10.10">
    <property type="entry name" value="Winged helix-like DNA-binding domain superfamily/Winged helix DNA-binding domain"/>
    <property type="match status" value="1"/>
</dbReference>
<dbReference type="eggNOG" id="COG1695">
    <property type="taxonomic scope" value="Bacteria"/>
</dbReference>
<dbReference type="InterPro" id="IPR036388">
    <property type="entry name" value="WH-like_DNA-bd_sf"/>
</dbReference>
<protein>
    <submittedName>
        <fullName evidence="2">PadR family transcripitonal regulator</fullName>
    </submittedName>
</protein>
<dbReference type="SUPFAM" id="SSF46785">
    <property type="entry name" value="Winged helix' DNA-binding domain"/>
    <property type="match status" value="1"/>
</dbReference>
<name>A0A0A0J6S4_9MICO</name>
<dbReference type="EMBL" id="AVPJ01000006">
    <property type="protein sequence ID" value="KGN32474.1"/>
    <property type="molecule type" value="Genomic_DNA"/>
</dbReference>
<reference evidence="2 3" key="1">
    <citation type="submission" date="2013-08" db="EMBL/GenBank/DDBJ databases">
        <title>The genome sequence of Knoellia sinensis.</title>
        <authorList>
            <person name="Zhu W."/>
            <person name="Wang G."/>
        </authorList>
    </citation>
    <scope>NUCLEOTIDE SEQUENCE [LARGE SCALE GENOMIC DNA]</scope>
    <source>
        <strain evidence="2 3">KCTC 19936</strain>
    </source>
</reference>
<sequence length="115" mass="11939">MARGTLRMTGPTRAVLETLLAAPDAVHYGLAIGATTALPSGTVHPILARLEGLGWVTSTWEDIDPVDAGRPRRRLYQLTGDGLAQARAAVASAKAKQARLASRAPSAARPQGATS</sequence>
<accession>A0A0A0J6S4</accession>
<evidence type="ECO:0000259" key="1">
    <source>
        <dbReference type="Pfam" id="PF03551"/>
    </source>
</evidence>
<dbReference type="InterPro" id="IPR005149">
    <property type="entry name" value="Tscrpt_reg_PadR_N"/>
</dbReference>
<dbReference type="RefSeq" id="WP_245613896.1">
    <property type="nucleotide sequence ID" value="NZ_AVPJ01000006.1"/>
</dbReference>